<evidence type="ECO:0000256" key="10">
    <source>
        <dbReference type="RuleBase" id="RU351113"/>
    </source>
</evidence>
<evidence type="ECO:0000256" key="9">
    <source>
        <dbReference type="ARBA" id="ARBA00023224"/>
    </source>
</evidence>
<keyword evidence="7 10" id="KW-0472">Membrane</keyword>
<gene>
    <name evidence="11" type="ORF">XYLVIOL_LOCUS5183</name>
</gene>
<evidence type="ECO:0000313" key="12">
    <source>
        <dbReference type="Proteomes" id="UP001642520"/>
    </source>
</evidence>
<name>A0ABP1NPX8_XYLVO</name>
<keyword evidence="4 10" id="KW-0812">Transmembrane</keyword>
<dbReference type="PANTHER" id="PTHR21137:SF35">
    <property type="entry name" value="ODORANT RECEPTOR 19A-RELATED"/>
    <property type="match status" value="1"/>
</dbReference>
<keyword evidence="2" id="KW-1003">Cell membrane</keyword>
<evidence type="ECO:0000256" key="2">
    <source>
        <dbReference type="ARBA" id="ARBA00022475"/>
    </source>
</evidence>
<comment type="caution">
    <text evidence="11">The sequence shown here is derived from an EMBL/GenBank/DDBJ whole genome shotgun (WGS) entry which is preliminary data.</text>
</comment>
<keyword evidence="5 10" id="KW-0552">Olfaction</keyword>
<dbReference type="Proteomes" id="UP001642520">
    <property type="component" value="Unassembled WGS sequence"/>
</dbReference>
<evidence type="ECO:0000256" key="7">
    <source>
        <dbReference type="ARBA" id="ARBA00023136"/>
    </source>
</evidence>
<evidence type="ECO:0000256" key="3">
    <source>
        <dbReference type="ARBA" id="ARBA00022606"/>
    </source>
</evidence>
<sequence>MDAALLERRYLRTTKFFLHLAGIWPDQNKITKYSVWTFTYITLVSCTAAEVARIVHICSTDVIVEESPFICASLVLLLKQANYIFNVTKLKSLLSGMYKDWAVNRSKEEVAIMSKYIARGSFLTTFYLVNSYVCCFLFLQVPWTTRLLDMLKSGNTTPTLVYVVPGYYFTEDEYKYYYYIQIHMSLAIILTVIVFVACDSSYTILVHHACGLMGVAGYRLKHAINHPSFGMKNSERLMQETYRRICFSIEAHQRAIEYLEEIEDAHVIYLFICVGLVISCFTITLVKVVTMQVSVDFYKYCSFLIVQLMHLFYLMIQGQFITNTTDEIYNTIYEALWYESNTKSQMMYVLVLRRSLTPPRLTAGGLINLNLQSFMEVLKLSVSYYTVLRSV</sequence>
<feature type="transmembrane region" description="Helical" evidence="10">
    <location>
        <begin position="176"/>
        <end position="198"/>
    </location>
</feature>
<keyword evidence="3 10" id="KW-0716">Sensory transduction</keyword>
<keyword evidence="12" id="KW-1185">Reference proteome</keyword>
<evidence type="ECO:0000256" key="5">
    <source>
        <dbReference type="ARBA" id="ARBA00022725"/>
    </source>
</evidence>
<reference evidence="11 12" key="1">
    <citation type="submission" date="2024-08" db="EMBL/GenBank/DDBJ databases">
        <authorList>
            <person name="Will J Nash"/>
            <person name="Angela Man"/>
            <person name="Seanna McTaggart"/>
            <person name="Kendall Baker"/>
            <person name="Tom Barker"/>
            <person name="Leah Catchpole"/>
            <person name="Alex Durrant"/>
            <person name="Karim Gharbi"/>
            <person name="Naomi Irish"/>
            <person name="Gemy Kaithakottil"/>
            <person name="Debby Ku"/>
            <person name="Aaliyah Providence"/>
            <person name="Felix Shaw"/>
            <person name="David Swarbreck"/>
            <person name="Chris Watkins"/>
            <person name="Ann M. McCartney"/>
            <person name="Giulio Formenti"/>
            <person name="Alice Mouton"/>
            <person name="Noel Vella"/>
            <person name="Bjorn M von Reumont"/>
            <person name="Adriana Vella"/>
            <person name="Wilfried Haerty"/>
        </authorList>
    </citation>
    <scope>NUCLEOTIDE SEQUENCE [LARGE SCALE GENOMIC DNA]</scope>
</reference>
<evidence type="ECO:0000256" key="8">
    <source>
        <dbReference type="ARBA" id="ARBA00023170"/>
    </source>
</evidence>
<keyword evidence="6 10" id="KW-1133">Transmembrane helix</keyword>
<accession>A0ABP1NPX8</accession>
<feature type="transmembrane region" description="Helical" evidence="10">
    <location>
        <begin position="267"/>
        <end position="285"/>
    </location>
</feature>
<evidence type="ECO:0000313" key="11">
    <source>
        <dbReference type="EMBL" id="CAL7941778.1"/>
    </source>
</evidence>
<proteinExistence type="inferred from homology"/>
<dbReference type="InterPro" id="IPR004117">
    <property type="entry name" value="7tm6_olfct_rcpt"/>
</dbReference>
<comment type="similarity">
    <text evidence="10">Belongs to the insect chemoreceptor superfamily. Heteromeric odorant receptor channel (TC 1.A.69) family.</text>
</comment>
<dbReference type="Pfam" id="PF02949">
    <property type="entry name" value="7tm_6"/>
    <property type="match status" value="1"/>
</dbReference>
<organism evidence="11 12">
    <name type="scientific">Xylocopa violacea</name>
    <name type="common">Violet carpenter bee</name>
    <name type="synonym">Apis violacea</name>
    <dbReference type="NCBI Taxonomy" id="135666"/>
    <lineage>
        <taxon>Eukaryota</taxon>
        <taxon>Metazoa</taxon>
        <taxon>Ecdysozoa</taxon>
        <taxon>Arthropoda</taxon>
        <taxon>Hexapoda</taxon>
        <taxon>Insecta</taxon>
        <taxon>Pterygota</taxon>
        <taxon>Neoptera</taxon>
        <taxon>Endopterygota</taxon>
        <taxon>Hymenoptera</taxon>
        <taxon>Apocrita</taxon>
        <taxon>Aculeata</taxon>
        <taxon>Apoidea</taxon>
        <taxon>Anthophila</taxon>
        <taxon>Apidae</taxon>
        <taxon>Xylocopa</taxon>
        <taxon>Xylocopa</taxon>
    </lineage>
</organism>
<protein>
    <recommendedName>
        <fullName evidence="10">Odorant receptor</fullName>
    </recommendedName>
</protein>
<comment type="subcellular location">
    <subcellularLocation>
        <location evidence="1 10">Cell membrane</location>
        <topology evidence="1 10">Multi-pass membrane protein</topology>
    </subcellularLocation>
</comment>
<evidence type="ECO:0000256" key="1">
    <source>
        <dbReference type="ARBA" id="ARBA00004651"/>
    </source>
</evidence>
<feature type="transmembrane region" description="Helical" evidence="10">
    <location>
        <begin position="122"/>
        <end position="143"/>
    </location>
</feature>
<feature type="transmembrane region" description="Helical" evidence="10">
    <location>
        <begin position="297"/>
        <end position="316"/>
    </location>
</feature>
<dbReference type="PANTHER" id="PTHR21137">
    <property type="entry name" value="ODORANT RECEPTOR"/>
    <property type="match status" value="1"/>
</dbReference>
<evidence type="ECO:0000256" key="4">
    <source>
        <dbReference type="ARBA" id="ARBA00022692"/>
    </source>
</evidence>
<comment type="caution">
    <text evidence="10">Lacks conserved residue(s) required for the propagation of feature annotation.</text>
</comment>
<dbReference type="EMBL" id="CAXAJV020001292">
    <property type="protein sequence ID" value="CAL7941778.1"/>
    <property type="molecule type" value="Genomic_DNA"/>
</dbReference>
<evidence type="ECO:0000256" key="6">
    <source>
        <dbReference type="ARBA" id="ARBA00022989"/>
    </source>
</evidence>
<keyword evidence="9 10" id="KW-0807">Transducer</keyword>
<keyword evidence="8 10" id="KW-0675">Receptor</keyword>